<dbReference type="AlphaFoldDB" id="A0A6L3Y2M2"/>
<dbReference type="EMBL" id="WBSZ01000038">
    <property type="protein sequence ID" value="KAB2528965.1"/>
    <property type="molecule type" value="Genomic_DNA"/>
</dbReference>
<protein>
    <submittedName>
        <fullName evidence="1">Uncharacterized protein</fullName>
    </submittedName>
</protein>
<dbReference type="RefSeq" id="WP_038416663.1">
    <property type="nucleotide sequence ID" value="NZ_CP056747.1"/>
</dbReference>
<name>A0A6L3Y2M2_9ENTR</name>
<sequence length="74" mass="8681">MHTQTTQTKRFAQHVKCCEWYYDEIENVINDAFLTDEEKIMALDDLENRILTLAAPFLAAANKIKMTMEKKKND</sequence>
<reference evidence="1 2" key="1">
    <citation type="submission" date="2019-09" db="EMBL/GenBank/DDBJ databases">
        <title>Reversal of blaTEM antimicrobial resistance by CRISPR-Cas9 in clinical E. coli and other Enterobacteriaceae strains.</title>
        <authorList>
            <person name="Tagliaferri T."/>
            <person name="Guimaraes N."/>
            <person name="Pereira M."/>
            <person name="Felicori L."/>
            <person name="Horz H.-P."/>
            <person name="Santos S."/>
            <person name="Mendes T."/>
        </authorList>
    </citation>
    <scope>NUCLEOTIDE SEQUENCE [LARGE SCALE GENOMIC DNA]</scope>
    <source>
        <strain evidence="1 2">E2_blaTEM_MG</strain>
    </source>
</reference>
<dbReference type="Proteomes" id="UP000476281">
    <property type="component" value="Unassembled WGS sequence"/>
</dbReference>
<gene>
    <name evidence="1" type="ORF">F9C29_03090</name>
</gene>
<evidence type="ECO:0000313" key="2">
    <source>
        <dbReference type="Proteomes" id="UP000476281"/>
    </source>
</evidence>
<organism evidence="1 2">
    <name type="scientific">Enterobacter hormaechei</name>
    <dbReference type="NCBI Taxonomy" id="158836"/>
    <lineage>
        <taxon>Bacteria</taxon>
        <taxon>Pseudomonadati</taxon>
        <taxon>Pseudomonadota</taxon>
        <taxon>Gammaproteobacteria</taxon>
        <taxon>Enterobacterales</taxon>
        <taxon>Enterobacteriaceae</taxon>
        <taxon>Enterobacter</taxon>
        <taxon>Enterobacter cloacae complex</taxon>
    </lineage>
</organism>
<comment type="caution">
    <text evidence="1">The sequence shown here is derived from an EMBL/GenBank/DDBJ whole genome shotgun (WGS) entry which is preliminary data.</text>
</comment>
<proteinExistence type="predicted"/>
<accession>A0A6L3Y2M2</accession>
<evidence type="ECO:0000313" key="1">
    <source>
        <dbReference type="EMBL" id="KAB2528965.1"/>
    </source>
</evidence>